<feature type="region of interest" description="Disordered" evidence="1">
    <location>
        <begin position="108"/>
        <end position="128"/>
    </location>
</feature>
<reference evidence="2 3" key="1">
    <citation type="submission" date="2016-06" db="EMBL/GenBank/DDBJ databases">
        <title>Three novel species with peptidoglycan cell walls form the new genus Lacunisphaera gen. nov. in the family Opitutaceae of the verrucomicrobial subdivision 4.</title>
        <authorList>
            <person name="Rast P."/>
            <person name="Gloeckner I."/>
            <person name="Jogler M."/>
            <person name="Boedeker C."/>
            <person name="Jeske O."/>
            <person name="Wiegand S."/>
            <person name="Reinhardt R."/>
            <person name="Schumann P."/>
            <person name="Rohde M."/>
            <person name="Spring S."/>
            <person name="Gloeckner F.O."/>
            <person name="Jogler C."/>
        </authorList>
    </citation>
    <scope>NUCLEOTIDE SEQUENCE [LARGE SCALE GENOMIC DNA]</scope>
    <source>
        <strain evidence="2 3">IG16b</strain>
    </source>
</reference>
<sequence>MTTAFQARYCARWGVSPADFRADLLTRTLYLPARPLVRLLAWFDSEYFQADYEFIDDVVQLADTAGFRDALDCYAQHFSNRRFLRSRLRLRISARRMWRVVHEIVPSGPSGGAKDGRMDHGSLTPFGD</sequence>
<name>A0A1D8AYG3_9BACT</name>
<dbReference type="AlphaFoldDB" id="A0A1D8AYG3"/>
<dbReference type="EMBL" id="CP016094">
    <property type="protein sequence ID" value="AOS45904.1"/>
    <property type="molecule type" value="Genomic_DNA"/>
</dbReference>
<proteinExistence type="predicted"/>
<accession>A0A1D8AYG3</accession>
<evidence type="ECO:0000256" key="1">
    <source>
        <dbReference type="SAM" id="MobiDB-lite"/>
    </source>
</evidence>
<keyword evidence="3" id="KW-1185">Reference proteome</keyword>
<gene>
    <name evidence="2" type="ORF">Verru16b_02995</name>
</gene>
<dbReference type="Proteomes" id="UP000095228">
    <property type="component" value="Chromosome"/>
</dbReference>
<dbReference type="STRING" id="1838286.Verru16b_02995"/>
<protein>
    <submittedName>
        <fullName evidence="2">Uncharacterized protein</fullName>
    </submittedName>
</protein>
<organism evidence="2 3">
    <name type="scientific">Lacunisphaera limnophila</name>
    <dbReference type="NCBI Taxonomy" id="1838286"/>
    <lineage>
        <taxon>Bacteria</taxon>
        <taxon>Pseudomonadati</taxon>
        <taxon>Verrucomicrobiota</taxon>
        <taxon>Opitutia</taxon>
        <taxon>Opitutales</taxon>
        <taxon>Opitutaceae</taxon>
        <taxon>Lacunisphaera</taxon>
    </lineage>
</organism>
<evidence type="ECO:0000313" key="3">
    <source>
        <dbReference type="Proteomes" id="UP000095228"/>
    </source>
</evidence>
<dbReference type="KEGG" id="obg:Verru16b_02995"/>
<evidence type="ECO:0000313" key="2">
    <source>
        <dbReference type="EMBL" id="AOS45904.1"/>
    </source>
</evidence>